<accession>A0ABZ3IU22</accession>
<evidence type="ECO:0000313" key="1">
    <source>
        <dbReference type="EMBL" id="XFO69216.1"/>
    </source>
</evidence>
<reference evidence="1" key="1">
    <citation type="submission" date="2024-05" db="EMBL/GenBank/DDBJ databases">
        <title>Isolation and characterization of Sporomusa carbonis sp. nov., a carboxydotrophic hydrogenogen in the genus of Sporomusa isolated from a charcoal burning pile.</title>
        <authorList>
            <person name="Boeer T."/>
            <person name="Rosenbaum F."/>
            <person name="Eysell L."/>
            <person name="Mueller V."/>
            <person name="Daniel R."/>
            <person name="Poehlein A."/>
        </authorList>
    </citation>
    <scope>NUCLEOTIDE SEQUENCE [LARGE SCALE GENOMIC DNA]</scope>
    <source>
        <strain evidence="1">DSM 10669</strain>
    </source>
</reference>
<evidence type="ECO:0000313" key="2">
    <source>
        <dbReference type="Proteomes" id="UP000216752"/>
    </source>
</evidence>
<name>A0ABZ3IU22_9FIRM</name>
<organism evidence="1 2">
    <name type="scientific">Sporomusa silvacetica DSM 10669</name>
    <dbReference type="NCBI Taxonomy" id="1123289"/>
    <lineage>
        <taxon>Bacteria</taxon>
        <taxon>Bacillati</taxon>
        <taxon>Bacillota</taxon>
        <taxon>Negativicutes</taxon>
        <taxon>Selenomonadales</taxon>
        <taxon>Sporomusaceae</taxon>
        <taxon>Sporomusa</taxon>
    </lineage>
</organism>
<keyword evidence="2" id="KW-1185">Reference proteome</keyword>
<protein>
    <submittedName>
        <fullName evidence="1">Uncharacterized protein</fullName>
    </submittedName>
</protein>
<sequence length="36" mass="3993">MEGVLLSLIKEKDITMAYTIGAPPHIGIYCRSSMPR</sequence>
<dbReference type="EMBL" id="CP155573">
    <property type="protein sequence ID" value="XFO69216.1"/>
    <property type="molecule type" value="Genomic_DNA"/>
</dbReference>
<gene>
    <name evidence="1" type="ORF">SPSIL_054470</name>
</gene>
<dbReference type="Proteomes" id="UP000216752">
    <property type="component" value="Chromosome"/>
</dbReference>
<proteinExistence type="predicted"/>